<name>A0AAN7SFA4_9COLE</name>
<gene>
    <name evidence="1" type="ORF">RN001_012676</name>
</gene>
<dbReference type="EMBL" id="JARPUR010000005">
    <property type="protein sequence ID" value="KAK4876254.1"/>
    <property type="molecule type" value="Genomic_DNA"/>
</dbReference>
<comment type="caution">
    <text evidence="1">The sequence shown here is derived from an EMBL/GenBank/DDBJ whole genome shotgun (WGS) entry which is preliminary data.</text>
</comment>
<organism evidence="1 2">
    <name type="scientific">Aquatica leii</name>
    <dbReference type="NCBI Taxonomy" id="1421715"/>
    <lineage>
        <taxon>Eukaryota</taxon>
        <taxon>Metazoa</taxon>
        <taxon>Ecdysozoa</taxon>
        <taxon>Arthropoda</taxon>
        <taxon>Hexapoda</taxon>
        <taxon>Insecta</taxon>
        <taxon>Pterygota</taxon>
        <taxon>Neoptera</taxon>
        <taxon>Endopterygota</taxon>
        <taxon>Coleoptera</taxon>
        <taxon>Polyphaga</taxon>
        <taxon>Elateriformia</taxon>
        <taxon>Elateroidea</taxon>
        <taxon>Lampyridae</taxon>
        <taxon>Luciolinae</taxon>
        <taxon>Aquatica</taxon>
    </lineage>
</organism>
<proteinExistence type="predicted"/>
<evidence type="ECO:0000313" key="1">
    <source>
        <dbReference type="EMBL" id="KAK4876254.1"/>
    </source>
</evidence>
<dbReference type="Proteomes" id="UP001353858">
    <property type="component" value="Unassembled WGS sequence"/>
</dbReference>
<keyword evidence="2" id="KW-1185">Reference proteome</keyword>
<reference evidence="2" key="1">
    <citation type="submission" date="2023-01" db="EMBL/GenBank/DDBJ databases">
        <title>Key to firefly adult light organ development and bioluminescence: homeobox transcription factors regulate luciferase expression and transportation to peroxisome.</title>
        <authorList>
            <person name="Fu X."/>
        </authorList>
    </citation>
    <scope>NUCLEOTIDE SEQUENCE [LARGE SCALE GENOMIC DNA]</scope>
</reference>
<dbReference type="AlphaFoldDB" id="A0AAN7SFA4"/>
<sequence length="141" mass="15998">MSSMSGSLNHALYRCSQFLALNPNERYELTNTSQNSENPTVNTLASFCTTTAAPFAFYAEEFEVISVRDLVDVMIFESLDIEKDIDIAGTSNSGRKEPNLDVNSYGYYRNKRKQTILTKPRVNCTIRIRAIINLKVFLIIE</sequence>
<accession>A0AAN7SFA4</accession>
<protein>
    <submittedName>
        <fullName evidence="1">Uncharacterized protein</fullName>
    </submittedName>
</protein>
<evidence type="ECO:0000313" key="2">
    <source>
        <dbReference type="Proteomes" id="UP001353858"/>
    </source>
</evidence>